<dbReference type="InterPro" id="IPR011011">
    <property type="entry name" value="Znf_FYVE_PHD"/>
</dbReference>
<dbReference type="InterPro" id="IPR036940">
    <property type="entry name" value="PI3/4_kinase_cat_sf"/>
</dbReference>
<dbReference type="GO" id="GO:0006897">
    <property type="term" value="P:endocytosis"/>
    <property type="evidence" value="ECO:0007669"/>
    <property type="project" value="TreeGrafter"/>
</dbReference>
<dbReference type="GO" id="GO:0048015">
    <property type="term" value="P:phosphatidylinositol-mediated signaling"/>
    <property type="evidence" value="ECO:0007669"/>
    <property type="project" value="TreeGrafter"/>
</dbReference>
<dbReference type="InterPro" id="IPR013083">
    <property type="entry name" value="Znf_RING/FYVE/PHD"/>
</dbReference>
<protein>
    <submittedName>
        <fullName evidence="9">Phosphoinositide 3-kinase</fullName>
    </submittedName>
</protein>
<dbReference type="InterPro" id="IPR018936">
    <property type="entry name" value="PI3/4_kinase_CS"/>
</dbReference>
<dbReference type="PROSITE" id="PS51545">
    <property type="entry name" value="PIK_HELICAL"/>
    <property type="match status" value="1"/>
</dbReference>
<evidence type="ECO:0000256" key="2">
    <source>
        <dbReference type="ARBA" id="ARBA00022723"/>
    </source>
</evidence>
<dbReference type="InterPro" id="IPR042236">
    <property type="entry name" value="PI3K_accessory_sf"/>
</dbReference>
<dbReference type="GO" id="GO:0016303">
    <property type="term" value="F:1-phosphatidylinositol-3-kinase activity"/>
    <property type="evidence" value="ECO:0007669"/>
    <property type="project" value="TreeGrafter"/>
</dbReference>
<dbReference type="EMBL" id="KY684101">
    <property type="protein sequence ID" value="ARF10115.1"/>
    <property type="molecule type" value="Genomic_DNA"/>
</dbReference>
<feature type="domain" description="PIK helical" evidence="8">
    <location>
        <begin position="154"/>
        <end position="343"/>
    </location>
</feature>
<accession>A0A1V0SEG9</accession>
<dbReference type="SUPFAM" id="SSF57903">
    <property type="entry name" value="FYVE/PHD zinc finger"/>
    <property type="match status" value="1"/>
</dbReference>
<dbReference type="Pfam" id="PF00454">
    <property type="entry name" value="PI3_PI4_kinase"/>
    <property type="match status" value="1"/>
</dbReference>
<evidence type="ECO:0000256" key="5">
    <source>
        <dbReference type="ARBA" id="ARBA00022833"/>
    </source>
</evidence>
<reference evidence="9" key="1">
    <citation type="journal article" date="2017" name="Science">
        <title>Giant viruses with an expanded complement of translation system components.</title>
        <authorList>
            <person name="Schulz F."/>
            <person name="Yutin N."/>
            <person name="Ivanova N.N."/>
            <person name="Ortega D.R."/>
            <person name="Lee T.K."/>
            <person name="Vierheilig J."/>
            <person name="Daims H."/>
            <person name="Horn M."/>
            <person name="Wagner M."/>
            <person name="Jensen G.J."/>
            <person name="Kyrpides N.C."/>
            <person name="Koonin E.V."/>
            <person name="Woyke T."/>
        </authorList>
    </citation>
    <scope>NUCLEOTIDE SEQUENCE</scope>
    <source>
        <strain evidence="9">ILV1</strain>
    </source>
</reference>
<dbReference type="CDD" id="cd15737">
    <property type="entry name" value="FYVE2_Vac1p_like"/>
    <property type="match status" value="1"/>
</dbReference>
<keyword evidence="3" id="KW-0863">Zinc-finger</keyword>
<dbReference type="GO" id="GO:0034271">
    <property type="term" value="C:phosphatidylinositol 3-kinase complex, class III, type I"/>
    <property type="evidence" value="ECO:0007669"/>
    <property type="project" value="TreeGrafter"/>
</dbReference>
<dbReference type="InterPro" id="IPR000306">
    <property type="entry name" value="Znf_FYVE"/>
</dbReference>
<evidence type="ECO:0000313" key="9">
    <source>
        <dbReference type="EMBL" id="ARF10115.1"/>
    </source>
</evidence>
<gene>
    <name evidence="9" type="ORF">Indivirus_17_3</name>
</gene>
<dbReference type="InterPro" id="IPR001263">
    <property type="entry name" value="PI3K_accessory_dom"/>
</dbReference>
<dbReference type="SMART" id="SM00064">
    <property type="entry name" value="FYVE"/>
    <property type="match status" value="1"/>
</dbReference>
<dbReference type="PANTHER" id="PTHR10048">
    <property type="entry name" value="PHOSPHATIDYLINOSITOL KINASE"/>
    <property type="match status" value="1"/>
</dbReference>
<dbReference type="Gene3D" id="3.30.1010.10">
    <property type="entry name" value="Phosphatidylinositol 3-kinase Catalytic Subunit, Chain A, domain 4"/>
    <property type="match status" value="1"/>
</dbReference>
<dbReference type="Pfam" id="PF00613">
    <property type="entry name" value="PI3Ka"/>
    <property type="match status" value="1"/>
</dbReference>
<name>A0A1V0SEG9_9VIRU</name>
<dbReference type="PANTHER" id="PTHR10048:SF7">
    <property type="entry name" value="PHOSPHATIDYLINOSITOL 3-KINASE CATALYTIC SUBUNIT TYPE 3"/>
    <property type="match status" value="1"/>
</dbReference>
<dbReference type="Gene3D" id="1.25.40.70">
    <property type="entry name" value="Phosphatidylinositol 3-kinase, accessory domain (PIK)"/>
    <property type="match status" value="1"/>
</dbReference>
<keyword evidence="2" id="KW-0479">Metal-binding</keyword>
<keyword evidence="4 9" id="KW-0418">Kinase</keyword>
<dbReference type="Gene3D" id="3.30.40.10">
    <property type="entry name" value="Zinc/RING finger domain, C3HC4 (zinc finger)"/>
    <property type="match status" value="1"/>
</dbReference>
<evidence type="ECO:0000256" key="3">
    <source>
        <dbReference type="ARBA" id="ARBA00022771"/>
    </source>
</evidence>
<dbReference type="InterPro" id="IPR011009">
    <property type="entry name" value="Kinase-like_dom_sf"/>
</dbReference>
<dbReference type="InterPro" id="IPR000403">
    <property type="entry name" value="PI3/4_kinase_cat_dom"/>
</dbReference>
<dbReference type="PROSITE" id="PS00916">
    <property type="entry name" value="PI3_4_KINASE_2"/>
    <property type="match status" value="1"/>
</dbReference>
<organism evidence="9">
    <name type="scientific">Indivirus ILV1</name>
    <dbReference type="NCBI Taxonomy" id="1977633"/>
    <lineage>
        <taxon>Viruses</taxon>
        <taxon>Varidnaviria</taxon>
        <taxon>Bamfordvirae</taxon>
        <taxon>Nucleocytoviricota</taxon>
        <taxon>Megaviricetes</taxon>
        <taxon>Imitervirales</taxon>
        <taxon>Mimiviridae</taxon>
        <taxon>Klosneuvirinae</taxon>
        <taxon>Indivirus</taxon>
    </lineage>
</organism>
<evidence type="ECO:0000256" key="1">
    <source>
        <dbReference type="ARBA" id="ARBA00022679"/>
    </source>
</evidence>
<keyword evidence="1" id="KW-0808">Transferase</keyword>
<dbReference type="InterPro" id="IPR017455">
    <property type="entry name" value="Znf_FYVE-rel"/>
</dbReference>
<dbReference type="PROSITE" id="PS50178">
    <property type="entry name" value="ZF_FYVE"/>
    <property type="match status" value="1"/>
</dbReference>
<proteinExistence type="predicted"/>
<dbReference type="InterPro" id="IPR015433">
    <property type="entry name" value="PI3/4_kinase"/>
</dbReference>
<evidence type="ECO:0000259" key="7">
    <source>
        <dbReference type="PROSITE" id="PS50290"/>
    </source>
</evidence>
<dbReference type="PROSITE" id="PS50290">
    <property type="entry name" value="PI3_4_KINASE_3"/>
    <property type="match status" value="1"/>
</dbReference>
<keyword evidence="5" id="KW-0862">Zinc</keyword>
<sequence length="717" mass="83710">MNNDLAYSVFVENKHNHNKNNKNENTTEPLRYTLPKRVHKWVDDNSVTSCYNCTATFSLFFRRHHCRFCGKVFCSNCVKYNAMIPEDLLSDDSKEGTWNEYLSSYISKKSTNSHKVCKNCKDIITFIDSVKHVIEVFLILNLDIRALKLIGRVCKPWHYASNYILSIFKEIQYKLPDCEYTELEKKLLMNNIQYLSGHNRYLVHSVRACNTNDEYAKIIKLSNNKRKVACWSMMCNRQCQSMLTSFDAIDLLCFSFKNVGHNDTLKNFALDFLRCSDSEFKCYLPLLVYYLNYDNGILSEFLVKRCINNFTLLNSLYWELQLHTKDSSHSVAHTTVLNKLKDLFKDKNYSGSFVKILEGYSFVKIVENISSEICDKNKKYEEIKDNFKLKGFLTNPINSKNKIQEIFVEKIKIKNSATKPMILPCKTNNGNIINILYKREDVRKDQVMMNVIKLMDIILKKEENLDLDILTYDILPTDKNAGMIEIVDDCDTMFYIREKLCTSITNYILENNDNYTVKNIRDNFIHSTAAYCVMTYLLGVGDRHLDNIMITKGGKLFHIDYGYILGNDPVTSNPGIRITPEIVEAIGGLSSKNYEKFIELSTRIYNCLRRHIGLFMHMLNVLPNISDLKLSKDDINKFLMKRFIPGENTYDANFHLIVQLERQDYVYAIKDWFHYHSQEKTVSSAMTRLTYAMSRLIQYTIPEESIHSTQLKKTVHF</sequence>
<dbReference type="SMART" id="SM00146">
    <property type="entry name" value="PI3Kc"/>
    <property type="match status" value="1"/>
</dbReference>
<dbReference type="GO" id="GO:0034272">
    <property type="term" value="C:phosphatidylinositol 3-kinase complex, class III, type II"/>
    <property type="evidence" value="ECO:0007669"/>
    <property type="project" value="TreeGrafter"/>
</dbReference>
<dbReference type="InterPro" id="IPR016024">
    <property type="entry name" value="ARM-type_fold"/>
</dbReference>
<feature type="domain" description="PI3K/PI4K catalytic" evidence="7">
    <location>
        <begin position="407"/>
        <end position="668"/>
    </location>
</feature>
<evidence type="ECO:0000259" key="6">
    <source>
        <dbReference type="PROSITE" id="PS50178"/>
    </source>
</evidence>
<dbReference type="Gene3D" id="1.10.1070.11">
    <property type="entry name" value="Phosphatidylinositol 3-/4-kinase, catalytic domain"/>
    <property type="match status" value="1"/>
</dbReference>
<dbReference type="SUPFAM" id="SSF56112">
    <property type="entry name" value="Protein kinase-like (PK-like)"/>
    <property type="match status" value="1"/>
</dbReference>
<feature type="domain" description="FYVE-type" evidence="6">
    <location>
        <begin position="44"/>
        <end position="125"/>
    </location>
</feature>
<evidence type="ECO:0000259" key="8">
    <source>
        <dbReference type="PROSITE" id="PS51545"/>
    </source>
</evidence>
<dbReference type="SUPFAM" id="SSF48371">
    <property type="entry name" value="ARM repeat"/>
    <property type="match status" value="1"/>
</dbReference>
<evidence type="ECO:0000256" key="4">
    <source>
        <dbReference type="ARBA" id="ARBA00022777"/>
    </source>
</evidence>
<dbReference type="Pfam" id="PF01363">
    <property type="entry name" value="FYVE"/>
    <property type="match status" value="1"/>
</dbReference>
<dbReference type="GO" id="GO:0008270">
    <property type="term" value="F:zinc ion binding"/>
    <property type="evidence" value="ECO:0007669"/>
    <property type="project" value="UniProtKB-KW"/>
</dbReference>